<gene>
    <name evidence="2" type="ORF">PECUL_23A004641</name>
</gene>
<protein>
    <submittedName>
        <fullName evidence="2">Uncharacterized protein</fullName>
    </submittedName>
</protein>
<dbReference type="AlphaFoldDB" id="A0AAD1RU05"/>
<evidence type="ECO:0000313" key="2">
    <source>
        <dbReference type="EMBL" id="CAH2277178.1"/>
    </source>
</evidence>
<evidence type="ECO:0000256" key="1">
    <source>
        <dbReference type="SAM" id="MobiDB-lite"/>
    </source>
</evidence>
<dbReference type="EMBL" id="OW240914">
    <property type="protein sequence ID" value="CAH2277178.1"/>
    <property type="molecule type" value="Genomic_DNA"/>
</dbReference>
<accession>A0AAD1RU05</accession>
<reference evidence="2" key="1">
    <citation type="submission" date="2022-03" db="EMBL/GenBank/DDBJ databases">
        <authorList>
            <person name="Alioto T."/>
            <person name="Alioto T."/>
            <person name="Gomez Garrido J."/>
        </authorList>
    </citation>
    <scope>NUCLEOTIDE SEQUENCE</scope>
</reference>
<proteinExistence type="predicted"/>
<name>A0AAD1RU05_PELCU</name>
<sequence>MPLGTYILPHTPQGYKARGARLTESSRGIWLQTWRHSQPCQSPPSSAPDLSSQPPADWAQPDLGDRDMLPLVPDPLQQRRLPGTSAADTSGPALLPLPRTRGLLRNRLPQEHLLEMGSSSEPGFKRWGGLVRHAGHRSGTTVGPLKGPGDAIHSCRFPSLPHEHL</sequence>
<evidence type="ECO:0000313" key="3">
    <source>
        <dbReference type="Proteomes" id="UP001295444"/>
    </source>
</evidence>
<keyword evidence="3" id="KW-1185">Reference proteome</keyword>
<organism evidence="2 3">
    <name type="scientific">Pelobates cultripes</name>
    <name type="common">Western spadefoot toad</name>
    <dbReference type="NCBI Taxonomy" id="61616"/>
    <lineage>
        <taxon>Eukaryota</taxon>
        <taxon>Metazoa</taxon>
        <taxon>Chordata</taxon>
        <taxon>Craniata</taxon>
        <taxon>Vertebrata</taxon>
        <taxon>Euteleostomi</taxon>
        <taxon>Amphibia</taxon>
        <taxon>Batrachia</taxon>
        <taxon>Anura</taxon>
        <taxon>Pelobatoidea</taxon>
        <taxon>Pelobatidae</taxon>
        <taxon>Pelobates</taxon>
    </lineage>
</organism>
<feature type="region of interest" description="Disordered" evidence="1">
    <location>
        <begin position="35"/>
        <end position="97"/>
    </location>
</feature>
<dbReference type="Proteomes" id="UP001295444">
    <property type="component" value="Chromosome 03"/>
</dbReference>